<proteinExistence type="predicted"/>
<name>A0A8S5LUZ5_9CAUD</name>
<dbReference type="EMBL" id="BK014744">
    <property type="protein sequence ID" value="DAD73812.1"/>
    <property type="molecule type" value="Genomic_DNA"/>
</dbReference>
<sequence>MDDSMTKLCDMKAELTCAAREALCGNLEEVNTHELGEVIDMIKDIYEAEKDCAKAKYYKTVVKGMDGDSRSRRLGYIPMIDLDEEYDEYSRMPHHDWDEKYGRVFNEYRDARKHYTETHSSSDKSSMDGKAREHIDSVIVSIREIWNGADPTLRQQMKSQLTSLVNEMS</sequence>
<evidence type="ECO:0000313" key="1">
    <source>
        <dbReference type="EMBL" id="DAD73812.1"/>
    </source>
</evidence>
<reference evidence="1" key="1">
    <citation type="journal article" date="2021" name="Proc. Natl. Acad. Sci. U.S.A.">
        <title>A Catalog of Tens of Thousands of Viruses from Human Metagenomes Reveals Hidden Associations with Chronic Diseases.</title>
        <authorList>
            <person name="Tisza M.J."/>
            <person name="Buck C.B."/>
        </authorList>
    </citation>
    <scope>NUCLEOTIDE SEQUENCE</scope>
    <source>
        <strain evidence="1">CtMsr1</strain>
    </source>
</reference>
<protein>
    <submittedName>
        <fullName evidence="1">Uncharacterized protein</fullName>
    </submittedName>
</protein>
<organism evidence="1">
    <name type="scientific">Siphoviridae sp. ctMsr1</name>
    <dbReference type="NCBI Taxonomy" id="2826264"/>
    <lineage>
        <taxon>Viruses</taxon>
        <taxon>Duplodnaviria</taxon>
        <taxon>Heunggongvirae</taxon>
        <taxon>Uroviricota</taxon>
        <taxon>Caudoviricetes</taxon>
    </lineage>
</organism>
<accession>A0A8S5LUZ5</accession>